<dbReference type="InterPro" id="IPR050228">
    <property type="entry name" value="Carboxylesterase_BioH"/>
</dbReference>
<dbReference type="PANTHER" id="PTHR43194:SF4">
    <property type="entry name" value="AB HYDROLASE-1 DOMAIN-CONTAINING PROTEIN"/>
    <property type="match status" value="1"/>
</dbReference>
<keyword evidence="3" id="KW-1185">Reference proteome</keyword>
<dbReference type="AlphaFoldDB" id="A0A8H4QY98"/>
<protein>
    <recommendedName>
        <fullName evidence="4">AB hydrolase-1 domain-containing protein</fullName>
    </recommendedName>
</protein>
<name>A0A8H4QY98_9AGAR</name>
<feature type="chain" id="PRO_5034021569" description="AB hydrolase-1 domain-containing protein" evidence="1">
    <location>
        <begin position="24"/>
        <end position="384"/>
    </location>
</feature>
<keyword evidence="1" id="KW-0732">Signal</keyword>
<comment type="caution">
    <text evidence="2">The sequence shown here is derived from an EMBL/GenBank/DDBJ whole genome shotgun (WGS) entry which is preliminary data.</text>
</comment>
<dbReference type="Proteomes" id="UP000521872">
    <property type="component" value="Unassembled WGS sequence"/>
</dbReference>
<dbReference type="PANTHER" id="PTHR43194">
    <property type="entry name" value="HYDROLASE ALPHA/BETA FOLD FAMILY"/>
    <property type="match status" value="1"/>
</dbReference>
<feature type="signal peptide" evidence="1">
    <location>
        <begin position="1"/>
        <end position="23"/>
    </location>
</feature>
<gene>
    <name evidence="2" type="ORF">D9613_004675</name>
</gene>
<sequence length="384" mass="42674">MRLRGLFFALFSVSFLGALGATANPSTSKQAARRRAAENVGTLHRRSYFYVGGVYDVLGQNGSALSSEQTYVEHLLPQNIKQRYPIVIIPGYGMTGTNFLNTPDGRRGWADYFLEKGYELFILDQPSRGRSPWQPGIDGTLFTFDSLTIEERFTAAQKYDLWPEARLHTQWPGEGVRGDKIFDNFYRSIVPSLLSNTDSSQKTTDAAAALLDEIGPAVILTHSQSGMYSWPIADVRPTLVKAIITLEPNGPPFINAVFPPFTADRPYGLSEIPLQFSPPIQSAADLQPVVVSSTTNFTCMDQSSPPRKLVNLLKIPVLFITSESGYHSVYDRCSVSFLKNAGVNVDHANLGEVGIRGNGHMMFMEKNNIDIADKVIHKWLKERF</sequence>
<evidence type="ECO:0008006" key="4">
    <source>
        <dbReference type="Google" id="ProtNLM"/>
    </source>
</evidence>
<dbReference type="SUPFAM" id="SSF53474">
    <property type="entry name" value="alpha/beta-Hydrolases"/>
    <property type="match status" value="1"/>
</dbReference>
<proteinExistence type="predicted"/>
<dbReference type="CDD" id="cd12809">
    <property type="entry name" value="Esterase_713_like-2"/>
    <property type="match status" value="1"/>
</dbReference>
<dbReference type="Gene3D" id="3.40.50.1820">
    <property type="entry name" value="alpha/beta hydrolase"/>
    <property type="match status" value="1"/>
</dbReference>
<evidence type="ECO:0000313" key="3">
    <source>
        <dbReference type="Proteomes" id="UP000521872"/>
    </source>
</evidence>
<organism evidence="2 3">
    <name type="scientific">Agrocybe pediades</name>
    <dbReference type="NCBI Taxonomy" id="84607"/>
    <lineage>
        <taxon>Eukaryota</taxon>
        <taxon>Fungi</taxon>
        <taxon>Dikarya</taxon>
        <taxon>Basidiomycota</taxon>
        <taxon>Agaricomycotina</taxon>
        <taxon>Agaricomycetes</taxon>
        <taxon>Agaricomycetidae</taxon>
        <taxon>Agaricales</taxon>
        <taxon>Agaricineae</taxon>
        <taxon>Strophariaceae</taxon>
        <taxon>Agrocybe</taxon>
    </lineage>
</organism>
<dbReference type="InterPro" id="IPR029058">
    <property type="entry name" value="AB_hydrolase_fold"/>
</dbReference>
<reference evidence="2 3" key="1">
    <citation type="submission" date="2019-12" db="EMBL/GenBank/DDBJ databases">
        <authorList>
            <person name="Floudas D."/>
            <person name="Bentzer J."/>
            <person name="Ahren D."/>
            <person name="Johansson T."/>
            <person name="Persson P."/>
            <person name="Tunlid A."/>
        </authorList>
    </citation>
    <scope>NUCLEOTIDE SEQUENCE [LARGE SCALE GENOMIC DNA]</scope>
    <source>
        <strain evidence="2 3">CBS 102.39</strain>
    </source>
</reference>
<accession>A0A8H4QY98</accession>
<evidence type="ECO:0000256" key="1">
    <source>
        <dbReference type="SAM" id="SignalP"/>
    </source>
</evidence>
<evidence type="ECO:0000313" key="2">
    <source>
        <dbReference type="EMBL" id="KAF4619433.1"/>
    </source>
</evidence>
<dbReference type="EMBL" id="JAACJL010000016">
    <property type="protein sequence ID" value="KAF4619433.1"/>
    <property type="molecule type" value="Genomic_DNA"/>
</dbReference>